<reference evidence="1" key="1">
    <citation type="submission" date="2024-10" db="EMBL/GenBank/DDBJ databases">
        <title>Genetic diversity among independent isolates of the Dolichocephalovirinae subfamily.</title>
        <authorList>
            <person name="Ely B."/>
            <person name="Thomas Q."/>
            <person name="Mohammadi T."/>
        </authorList>
    </citation>
    <scope>NUCLEOTIDE SEQUENCE</scope>
</reference>
<name>A0AB74UM95_9VIRU</name>
<gene>
    <name evidence="1" type="ORF">BL57_020</name>
    <name evidence="2" type="ORF">BL57_383</name>
</gene>
<dbReference type="EMBL" id="PQ287320">
    <property type="protein sequence ID" value="XHV10492.1"/>
    <property type="molecule type" value="Genomic_DNA"/>
</dbReference>
<evidence type="ECO:0000313" key="2">
    <source>
        <dbReference type="EMBL" id="XHV10855.1"/>
    </source>
</evidence>
<sequence length="132" mass="13645">MARPSDLLNVNAARVLACLAPIAEAAKACSEADRLALSYTLQACELVASWRRNHTETDRRKAYGAAAAAQALALASALQPATLQGGAVRRALGAYAAALQTLLDGNPVMAVRAAEGASLSVRARYANTLIPA</sequence>
<accession>A0AB74UM95</accession>
<protein>
    <submittedName>
        <fullName evidence="1">Uncharacterized protein</fullName>
    </submittedName>
</protein>
<dbReference type="EMBL" id="PQ287320">
    <property type="protein sequence ID" value="XHV10855.1"/>
    <property type="molecule type" value="Genomic_DNA"/>
</dbReference>
<organism evidence="1">
    <name type="scientific">Caulobacter phage BL57</name>
    <dbReference type="NCBI Taxonomy" id="3348355"/>
    <lineage>
        <taxon>Viruses</taxon>
    </lineage>
</organism>
<proteinExistence type="predicted"/>
<evidence type="ECO:0000313" key="1">
    <source>
        <dbReference type="EMBL" id="XHV10492.1"/>
    </source>
</evidence>